<reference evidence="2" key="2">
    <citation type="submission" date="2025-08" db="UniProtKB">
        <authorList>
            <consortium name="EnsemblFungi"/>
        </authorList>
    </citation>
    <scope>IDENTIFICATION</scope>
    <source>
        <strain evidence="2">4287 / CBS 123668 / FGSC 9935 / NRRL 34936</strain>
    </source>
</reference>
<accession>A0A0D2X8M8</accession>
<protein>
    <submittedName>
        <fullName evidence="2">Uncharacterized protein</fullName>
    </submittedName>
</protein>
<reference evidence="3" key="1">
    <citation type="journal article" date="2012" name="Mol. Plant Microbe Interact.">
        <title>A highly conserved effector in Fusarium oxysporum is required for full virulence on Arabidopsis.</title>
        <authorList>
            <person name="Thatcher L.F."/>
            <person name="Gardiner D.M."/>
            <person name="Kazan K."/>
            <person name="Manners J."/>
        </authorList>
    </citation>
    <scope>NUCLEOTIDE SEQUENCE [LARGE SCALE GENOMIC DNA]</scope>
    <source>
        <strain evidence="3">Fo5176</strain>
    </source>
</reference>
<feature type="compositionally biased region" description="Low complexity" evidence="1">
    <location>
        <begin position="13"/>
        <end position="34"/>
    </location>
</feature>
<dbReference type="Proteomes" id="UP000002489">
    <property type="component" value="Unassembled WGS sequence"/>
</dbReference>
<evidence type="ECO:0000313" key="3">
    <source>
        <dbReference type="Proteomes" id="UP000002489"/>
    </source>
</evidence>
<evidence type="ECO:0000313" key="2">
    <source>
        <dbReference type="EnsemblFungi" id="FOXG_00237P0"/>
    </source>
</evidence>
<name>A0A0D2X8M8_FUSOF</name>
<feature type="compositionally biased region" description="Polar residues" evidence="1">
    <location>
        <begin position="1"/>
        <end position="12"/>
    </location>
</feature>
<proteinExistence type="predicted"/>
<evidence type="ECO:0000256" key="1">
    <source>
        <dbReference type="SAM" id="MobiDB-lite"/>
    </source>
</evidence>
<feature type="region of interest" description="Disordered" evidence="1">
    <location>
        <begin position="1"/>
        <end position="39"/>
    </location>
</feature>
<organism evidence="2 3">
    <name type="scientific">Fusarium oxysporum (strain Fo5176)</name>
    <name type="common">Fusarium vascular wilt</name>
    <dbReference type="NCBI Taxonomy" id="660025"/>
    <lineage>
        <taxon>Eukaryota</taxon>
        <taxon>Fungi</taxon>
        <taxon>Dikarya</taxon>
        <taxon>Ascomycota</taxon>
        <taxon>Pezizomycotina</taxon>
        <taxon>Sordariomycetes</taxon>
        <taxon>Hypocreomycetidae</taxon>
        <taxon>Hypocreales</taxon>
        <taxon>Nectriaceae</taxon>
        <taxon>Fusarium</taxon>
        <taxon>Fusarium oxysporum species complex</taxon>
    </lineage>
</organism>
<dbReference type="EnsemblFungi" id="FOXG_00237T0">
    <property type="protein sequence ID" value="FOXG_00237P0"/>
    <property type="gene ID" value="FOXG_00237"/>
</dbReference>
<sequence>MVSPRASSTRCDTSTPISPSTSTSPRTPRPTCTRLRSETSSARSSFAELSCSLVSMLRLPPPRRMSSSSLVTLWRTCRKVPPISSRSAGCETRISESSLTVCTSPRRATLSRTNKRGYGHGSCFFCVSGSQEWRRFIVACHVAKKGLQNKFQKAKR</sequence>
<dbReference type="AlphaFoldDB" id="A0A0D2X8M8"/>